<keyword evidence="3" id="KW-1185">Reference proteome</keyword>
<evidence type="ECO:0000259" key="1">
    <source>
        <dbReference type="Pfam" id="PF04321"/>
    </source>
</evidence>
<accession>A0ABP8TBX5</accession>
<evidence type="ECO:0000313" key="2">
    <source>
        <dbReference type="EMBL" id="GAA4602086.1"/>
    </source>
</evidence>
<dbReference type="InterPro" id="IPR029903">
    <property type="entry name" value="RmlD-like-bd"/>
</dbReference>
<gene>
    <name evidence="2" type="ORF">GCM10023195_06020</name>
</gene>
<name>A0ABP8TBX5_9ACTN</name>
<organism evidence="2 3">
    <name type="scientific">Actinoallomurus liliacearum</name>
    <dbReference type="NCBI Taxonomy" id="1080073"/>
    <lineage>
        <taxon>Bacteria</taxon>
        <taxon>Bacillati</taxon>
        <taxon>Actinomycetota</taxon>
        <taxon>Actinomycetes</taxon>
        <taxon>Streptosporangiales</taxon>
        <taxon>Thermomonosporaceae</taxon>
        <taxon>Actinoallomurus</taxon>
    </lineage>
</organism>
<dbReference type="Gene3D" id="3.40.50.720">
    <property type="entry name" value="NAD(P)-binding Rossmann-like Domain"/>
    <property type="match status" value="1"/>
</dbReference>
<sequence length="332" mass="34877">MGRAGGPCRGRGAYPDAGGGGVLTMVVGSGYLGGRIGARIRALGGRAVLCSRRPPAARSAAGLEWRELDVRDARACRDVVRGVAPDSLVIVHGPSDITWCEEHPREAMAAHGTGAVNLAAAAGRLPVLLVSTDNVFAGTRDSYGESDEVSPANAYGRAKLAAERTLLDTGAALVLRVSLVYGWDPDGHRPNYFTTCVRSLRAGRAVEAPDDHWNTPVLVDDVAAWSTELVRTRRTGVLHLAGPERLSRYAWARRIAAGLGLGEDLVRAVGKAGTAYACRPSNACLHSEHAADLPELAGLWPVDVDEGTRRLAAVALAPEGPPAVPAPRSVEE</sequence>
<feature type="domain" description="RmlD-like substrate binding" evidence="1">
    <location>
        <begin position="53"/>
        <end position="291"/>
    </location>
</feature>
<dbReference type="Proteomes" id="UP001500212">
    <property type="component" value="Unassembled WGS sequence"/>
</dbReference>
<dbReference type="PANTHER" id="PTHR43242">
    <property type="entry name" value="NAD(P)-BINDING ROSSMANN-FOLD SUPERFAMILY PROTEIN"/>
    <property type="match status" value="1"/>
</dbReference>
<dbReference type="Pfam" id="PF04321">
    <property type="entry name" value="RmlD_sub_bind"/>
    <property type="match status" value="1"/>
</dbReference>
<protein>
    <recommendedName>
        <fullName evidence="1">RmlD-like substrate binding domain-containing protein</fullName>
    </recommendedName>
</protein>
<reference evidence="3" key="1">
    <citation type="journal article" date="2019" name="Int. J. Syst. Evol. Microbiol.">
        <title>The Global Catalogue of Microorganisms (GCM) 10K type strain sequencing project: providing services to taxonomists for standard genome sequencing and annotation.</title>
        <authorList>
            <consortium name="The Broad Institute Genomics Platform"/>
            <consortium name="The Broad Institute Genome Sequencing Center for Infectious Disease"/>
            <person name="Wu L."/>
            <person name="Ma J."/>
        </authorList>
    </citation>
    <scope>NUCLEOTIDE SEQUENCE [LARGE SCALE GENOMIC DNA]</scope>
    <source>
        <strain evidence="3">JCM 17938</strain>
    </source>
</reference>
<dbReference type="SUPFAM" id="SSF51735">
    <property type="entry name" value="NAD(P)-binding Rossmann-fold domains"/>
    <property type="match status" value="1"/>
</dbReference>
<proteinExistence type="predicted"/>
<comment type="caution">
    <text evidence="2">The sequence shown here is derived from an EMBL/GenBank/DDBJ whole genome shotgun (WGS) entry which is preliminary data.</text>
</comment>
<dbReference type="EMBL" id="BAABHJ010000002">
    <property type="protein sequence ID" value="GAA4602086.1"/>
    <property type="molecule type" value="Genomic_DNA"/>
</dbReference>
<evidence type="ECO:0000313" key="3">
    <source>
        <dbReference type="Proteomes" id="UP001500212"/>
    </source>
</evidence>
<dbReference type="InterPro" id="IPR036291">
    <property type="entry name" value="NAD(P)-bd_dom_sf"/>
</dbReference>
<dbReference type="PANTHER" id="PTHR43242:SF1">
    <property type="entry name" value="NAD(P)-BINDING ROSSMANN-FOLD SUPERFAMILY PROTEIN"/>
    <property type="match status" value="1"/>
</dbReference>